<dbReference type="Proteomes" id="UP000242525">
    <property type="component" value="Unassembled WGS sequence"/>
</dbReference>
<dbReference type="OrthoDB" id="19619at2759"/>
<dbReference type="InterPro" id="IPR024621">
    <property type="entry name" value="Mba1"/>
</dbReference>
<gene>
    <name evidence="1" type="ORF">BN980_GECA16s02595g</name>
</gene>
<dbReference type="AlphaFoldDB" id="A0A0J9XHJ2"/>
<sequence length="281" mass="31420">MALTQRLIPSLARASALYRPLVSSNLCRGVGLRYASSESKKPQPSIDVKTIGVPMDLYIQPVPSHIPPFYKNPKLASVSLWRRFVAFIKNTVFIAQFRMKSKISPRFVEWRNLALETYVDTNHAFASQKLDLVQDRLSLWVHEALKSRLASIPRGTKMSWKLIKFNSTPKIVSIQPLLLPGKPLTDIQIVYRIESRQRIARIAPGEKEPHVVESDVVDYAAFSFDASKTPSRVFFAGTLFESPITAPVPAPNDSASAMMTSMKVKGDIFRQPPPTAVPSTN</sequence>
<reference evidence="1" key="1">
    <citation type="submission" date="2014-03" db="EMBL/GenBank/DDBJ databases">
        <authorList>
            <person name="Casaregola S."/>
        </authorList>
    </citation>
    <scope>NUCLEOTIDE SEQUENCE [LARGE SCALE GENOMIC DNA]</scope>
    <source>
        <strain evidence="1">CLIB 918</strain>
    </source>
</reference>
<keyword evidence="2" id="KW-1185">Reference proteome</keyword>
<evidence type="ECO:0000313" key="1">
    <source>
        <dbReference type="EMBL" id="CDO56758.1"/>
    </source>
</evidence>
<evidence type="ECO:0000313" key="2">
    <source>
        <dbReference type="Proteomes" id="UP000242525"/>
    </source>
</evidence>
<dbReference type="Gene3D" id="3.10.450.240">
    <property type="match status" value="1"/>
</dbReference>
<dbReference type="EMBL" id="CCBN010000016">
    <property type="protein sequence ID" value="CDO56758.1"/>
    <property type="molecule type" value="Genomic_DNA"/>
</dbReference>
<dbReference type="STRING" id="1173061.A0A0J9XHJ2"/>
<organism evidence="1 2">
    <name type="scientific">Geotrichum candidum</name>
    <name type="common">Oospora lactis</name>
    <name type="synonym">Dipodascus geotrichum</name>
    <dbReference type="NCBI Taxonomy" id="1173061"/>
    <lineage>
        <taxon>Eukaryota</taxon>
        <taxon>Fungi</taxon>
        <taxon>Dikarya</taxon>
        <taxon>Ascomycota</taxon>
        <taxon>Saccharomycotina</taxon>
        <taxon>Dipodascomycetes</taxon>
        <taxon>Dipodascales</taxon>
        <taxon>Dipodascaceae</taxon>
        <taxon>Geotrichum</taxon>
    </lineage>
</organism>
<comment type="caution">
    <text evidence="1">The sequence shown here is derived from an EMBL/GenBank/DDBJ whole genome shotgun (WGS) entry which is preliminary data.</text>
</comment>
<dbReference type="Pfam" id="PF07961">
    <property type="entry name" value="MBA1"/>
    <property type="match status" value="1"/>
</dbReference>
<accession>A0A0J9XHJ2</accession>
<protein>
    <submittedName>
        <fullName evidence="1">Similar to Saccharomyces cerevisiae YBR185C MBA1 Membrane-associated mitochondrial ribosome receptor</fullName>
    </submittedName>
</protein>
<name>A0A0J9XHJ2_GEOCN</name>
<proteinExistence type="predicted"/>
<dbReference type="GO" id="GO:0005743">
    <property type="term" value="C:mitochondrial inner membrane"/>
    <property type="evidence" value="ECO:0007669"/>
    <property type="project" value="InterPro"/>
</dbReference>
<dbReference type="GO" id="GO:0032979">
    <property type="term" value="P:protein insertion into mitochondrial inner membrane from matrix"/>
    <property type="evidence" value="ECO:0007669"/>
    <property type="project" value="InterPro"/>
</dbReference>
<keyword evidence="1" id="KW-0675">Receptor</keyword>